<evidence type="ECO:0000313" key="3">
    <source>
        <dbReference type="Proteomes" id="UP000290261"/>
    </source>
</evidence>
<dbReference type="Pfam" id="PF06902">
    <property type="entry name" value="Fer4_19"/>
    <property type="match status" value="1"/>
</dbReference>
<feature type="domain" description="Divergent 4Fe-4S mono-cluster" evidence="1">
    <location>
        <begin position="7"/>
        <end position="66"/>
    </location>
</feature>
<dbReference type="EMBL" id="JJMP01000001">
    <property type="protein sequence ID" value="RYC53041.1"/>
    <property type="molecule type" value="Genomic_DNA"/>
</dbReference>
<sequence length="73" mass="8172">MEITKEYSNGELTVVWKPKLCQHAGICVKMLPQVYNPKDKPWIKAENASTQELKDQIAQCPSGALSHYTPTSP</sequence>
<gene>
    <name evidence="2" type="ORF">DN53_02120</name>
</gene>
<name>A0A444VQH0_9FLAO</name>
<reference evidence="2 3" key="1">
    <citation type="submission" date="2014-04" db="EMBL/GenBank/DDBJ databases">
        <title>Whole genome of Muricauda olearia.</title>
        <authorList>
            <person name="Zhang X.-H."/>
            <person name="Tang K."/>
        </authorList>
    </citation>
    <scope>NUCLEOTIDE SEQUENCE [LARGE SCALE GENOMIC DNA]</scope>
    <source>
        <strain evidence="2 3">Th120</strain>
    </source>
</reference>
<protein>
    <recommendedName>
        <fullName evidence="1">Divergent 4Fe-4S mono-cluster domain-containing protein</fullName>
    </recommendedName>
</protein>
<evidence type="ECO:0000313" key="2">
    <source>
        <dbReference type="EMBL" id="RYC53041.1"/>
    </source>
</evidence>
<accession>A0A444VQH0</accession>
<keyword evidence="3" id="KW-1185">Reference proteome</keyword>
<dbReference type="Proteomes" id="UP000290261">
    <property type="component" value="Unassembled WGS sequence"/>
</dbReference>
<dbReference type="AlphaFoldDB" id="A0A444VQH0"/>
<organism evidence="2 3">
    <name type="scientific">Flagellimonas olearia</name>
    <dbReference type="NCBI Taxonomy" id="552546"/>
    <lineage>
        <taxon>Bacteria</taxon>
        <taxon>Pseudomonadati</taxon>
        <taxon>Bacteroidota</taxon>
        <taxon>Flavobacteriia</taxon>
        <taxon>Flavobacteriales</taxon>
        <taxon>Flavobacteriaceae</taxon>
        <taxon>Flagellimonas</taxon>
    </lineage>
</organism>
<proteinExistence type="predicted"/>
<dbReference type="RefSeq" id="WP_129652746.1">
    <property type="nucleotide sequence ID" value="NZ_ML142907.1"/>
</dbReference>
<evidence type="ECO:0000259" key="1">
    <source>
        <dbReference type="Pfam" id="PF06902"/>
    </source>
</evidence>
<comment type="caution">
    <text evidence="2">The sequence shown here is derived from an EMBL/GenBank/DDBJ whole genome shotgun (WGS) entry which is preliminary data.</text>
</comment>
<dbReference type="InterPro" id="IPR010693">
    <property type="entry name" value="Divergent_4Fe-4S_mono-cluster"/>
</dbReference>